<dbReference type="PANTHER" id="PTHR43791:SF47">
    <property type="entry name" value="MAJOR FACILITATOR SUPERFAMILY (MFS) PROFILE DOMAIN-CONTAINING PROTEIN-RELATED"/>
    <property type="match status" value="1"/>
</dbReference>
<dbReference type="GO" id="GO:0022857">
    <property type="term" value="F:transmembrane transporter activity"/>
    <property type="evidence" value="ECO:0007669"/>
    <property type="project" value="InterPro"/>
</dbReference>
<proteinExistence type="inferred from homology"/>
<evidence type="ECO:0000256" key="2">
    <source>
        <dbReference type="ARBA" id="ARBA00008335"/>
    </source>
</evidence>
<feature type="transmembrane region" description="Helical" evidence="7">
    <location>
        <begin position="384"/>
        <end position="404"/>
    </location>
</feature>
<evidence type="ECO:0000256" key="1">
    <source>
        <dbReference type="ARBA" id="ARBA00004141"/>
    </source>
</evidence>
<feature type="transmembrane region" description="Helical" evidence="7">
    <location>
        <begin position="157"/>
        <end position="178"/>
    </location>
</feature>
<dbReference type="GO" id="GO:0016020">
    <property type="term" value="C:membrane"/>
    <property type="evidence" value="ECO:0007669"/>
    <property type="project" value="UniProtKB-SubCell"/>
</dbReference>
<dbReference type="PANTHER" id="PTHR43791">
    <property type="entry name" value="PERMEASE-RELATED"/>
    <property type="match status" value="1"/>
</dbReference>
<feature type="transmembrane region" description="Helical" evidence="7">
    <location>
        <begin position="259"/>
        <end position="279"/>
    </location>
</feature>
<keyword evidence="9" id="KW-1185">Reference proteome</keyword>
<comment type="similarity">
    <text evidence="2">Belongs to the major facilitator superfamily.</text>
</comment>
<reference evidence="8 9" key="1">
    <citation type="submission" date="2019-04" db="EMBL/GenBank/DDBJ databases">
        <title>Fungal friends and foes A comparative genomics study of 23 Aspergillus species from section Flavi.</title>
        <authorList>
            <consortium name="DOE Joint Genome Institute"/>
            <person name="Kjaerbolling I."/>
            <person name="Vesth T.C."/>
            <person name="Frisvad J.C."/>
            <person name="Nybo J.L."/>
            <person name="Theobald S."/>
            <person name="Kildgaard S."/>
            <person name="Petersen T.I."/>
            <person name="Kuo A."/>
            <person name="Sato A."/>
            <person name="Lyhne E.K."/>
            <person name="Kogle M.E."/>
            <person name="Wiebenga A."/>
            <person name="Kun R.S."/>
            <person name="Lubbers R.J."/>
            <person name="Makela M.R."/>
            <person name="Barry K."/>
            <person name="Chovatia M."/>
            <person name="Clum A."/>
            <person name="Daum C."/>
            <person name="Haridas S."/>
            <person name="He G."/>
            <person name="LaButti K."/>
            <person name="Lipzen A."/>
            <person name="Mondo S."/>
            <person name="Pangilinan J."/>
            <person name="Riley R."/>
            <person name="Salamov A."/>
            <person name="Simmons B.A."/>
            <person name="Magnuson J.K."/>
            <person name="Henrissat B."/>
            <person name="Mortensen U.H."/>
            <person name="Larsen T.O."/>
            <person name="De vries R.P."/>
            <person name="Grigoriev I.V."/>
            <person name="Machida M."/>
            <person name="Baker S.E."/>
            <person name="Andersen M.R."/>
        </authorList>
    </citation>
    <scope>NUCLEOTIDE SEQUENCE [LARGE SCALE GENOMIC DNA]</scope>
    <source>
        <strain evidence="8 9">CBS 117635</strain>
    </source>
</reference>
<dbReference type="InterPro" id="IPR036259">
    <property type="entry name" value="MFS_trans_sf"/>
</dbReference>
<protein>
    <submittedName>
        <fullName evidence="8">Major facilitator superfamily domain-containing protein</fullName>
    </submittedName>
</protein>
<organism evidence="8 9">
    <name type="scientific">Aspergillus minisclerotigenes</name>
    <dbReference type="NCBI Taxonomy" id="656917"/>
    <lineage>
        <taxon>Eukaryota</taxon>
        <taxon>Fungi</taxon>
        <taxon>Dikarya</taxon>
        <taxon>Ascomycota</taxon>
        <taxon>Pezizomycotina</taxon>
        <taxon>Eurotiomycetes</taxon>
        <taxon>Eurotiomycetidae</taxon>
        <taxon>Eurotiales</taxon>
        <taxon>Aspergillaceae</taxon>
        <taxon>Aspergillus</taxon>
        <taxon>Aspergillus subgen. Circumdati</taxon>
    </lineage>
</organism>
<sequence>MNEKDNAAEEIEEAGSKPLQALGLVNGGDAESVQQWTNEEEKKLVRTIDWRVFPMLCTIFGLSLLDRTNISSAYIAGLGTDIQLSQGIWLIRNPIESRHPPHRCQSMAELPDYIMGRLRPRDGLRSKLAVSNLFPGAVFIIGSWYRQYETATRISLFYMAALIASGFGPILAYVFSLIRVGDGIYAQGWRWIFIIEGIATIVAGIAAAFFVVEFPDKARWLTARQKQIAIARLSVDKQEKEYKHPSFREAMVMIWDWKIIVYSIQYFIAASSVYSIAYFKTIILREGMGFSYALSQILSSPPYVFAVIMSLVMAWLSDKYKIRWAILVVQSLSAVVGLLITLYSGPPGVRYFGLFIAVFGTQANIPGTLSYGQSQIPTVEKRGVIAAAMISVGAAGGIAGSTIFRTQDAPRYLPGMWATIAMQMLYTVVTVIFSFYLKRQNRLVDENKRGHLEGVPGFRYAP</sequence>
<comment type="subcellular location">
    <subcellularLocation>
        <location evidence="1">Membrane</location>
        <topology evidence="1">Multi-pass membrane protein</topology>
    </subcellularLocation>
</comment>
<evidence type="ECO:0000256" key="6">
    <source>
        <dbReference type="ARBA" id="ARBA00023136"/>
    </source>
</evidence>
<dbReference type="Proteomes" id="UP000326289">
    <property type="component" value="Unassembled WGS sequence"/>
</dbReference>
<feature type="transmembrane region" description="Helical" evidence="7">
    <location>
        <begin position="299"/>
        <end position="317"/>
    </location>
</feature>
<keyword evidence="3" id="KW-0813">Transport</keyword>
<evidence type="ECO:0000256" key="7">
    <source>
        <dbReference type="SAM" id="Phobius"/>
    </source>
</evidence>
<gene>
    <name evidence="8" type="ORF">BDV30DRAFT_248302</name>
</gene>
<dbReference type="InterPro" id="IPR011701">
    <property type="entry name" value="MFS"/>
</dbReference>
<evidence type="ECO:0000256" key="4">
    <source>
        <dbReference type="ARBA" id="ARBA00022692"/>
    </source>
</evidence>
<dbReference type="Gene3D" id="1.20.1250.20">
    <property type="entry name" value="MFS general substrate transporter like domains"/>
    <property type="match status" value="2"/>
</dbReference>
<keyword evidence="4 7" id="KW-0812">Transmembrane</keyword>
<dbReference type="EMBL" id="ML732786">
    <property type="protein sequence ID" value="KAB8274707.1"/>
    <property type="molecule type" value="Genomic_DNA"/>
</dbReference>
<feature type="transmembrane region" description="Helical" evidence="7">
    <location>
        <begin position="416"/>
        <end position="437"/>
    </location>
</feature>
<dbReference type="SUPFAM" id="SSF103473">
    <property type="entry name" value="MFS general substrate transporter"/>
    <property type="match status" value="1"/>
</dbReference>
<evidence type="ECO:0000313" key="9">
    <source>
        <dbReference type="Proteomes" id="UP000326289"/>
    </source>
</evidence>
<feature type="transmembrane region" description="Helical" evidence="7">
    <location>
        <begin position="324"/>
        <end position="345"/>
    </location>
</feature>
<accession>A0A5N6J9G2</accession>
<feature type="transmembrane region" description="Helical" evidence="7">
    <location>
        <begin position="351"/>
        <end position="372"/>
    </location>
</feature>
<evidence type="ECO:0000313" key="8">
    <source>
        <dbReference type="EMBL" id="KAB8274707.1"/>
    </source>
</evidence>
<keyword evidence="6 7" id="KW-0472">Membrane</keyword>
<keyword evidence="5 7" id="KW-1133">Transmembrane helix</keyword>
<dbReference type="Pfam" id="PF07690">
    <property type="entry name" value="MFS_1"/>
    <property type="match status" value="1"/>
</dbReference>
<feature type="transmembrane region" description="Helical" evidence="7">
    <location>
        <begin position="190"/>
        <end position="212"/>
    </location>
</feature>
<dbReference type="FunFam" id="1.20.1250.20:FF:000013">
    <property type="entry name" value="MFS general substrate transporter"/>
    <property type="match status" value="1"/>
</dbReference>
<name>A0A5N6J9G2_9EURO</name>
<dbReference type="AlphaFoldDB" id="A0A5N6J9G2"/>
<evidence type="ECO:0000256" key="3">
    <source>
        <dbReference type="ARBA" id="ARBA00022448"/>
    </source>
</evidence>
<evidence type="ECO:0000256" key="5">
    <source>
        <dbReference type="ARBA" id="ARBA00022989"/>
    </source>
</evidence>